<dbReference type="AlphaFoldDB" id="A0A8J2SVV6"/>
<comment type="caution">
    <text evidence="5">The sequence shown here is derived from an EMBL/GenBank/DDBJ whole genome shotgun (WGS) entry which is preliminary data.</text>
</comment>
<keyword evidence="2" id="KW-0648">Protein biosynthesis</keyword>
<organism evidence="5 6">
    <name type="scientific">Pelagomonas calceolata</name>
    <dbReference type="NCBI Taxonomy" id="35677"/>
    <lineage>
        <taxon>Eukaryota</taxon>
        <taxon>Sar</taxon>
        <taxon>Stramenopiles</taxon>
        <taxon>Ochrophyta</taxon>
        <taxon>Pelagophyceae</taxon>
        <taxon>Pelagomonadales</taxon>
        <taxon>Pelagomonadaceae</taxon>
        <taxon>Pelagomonas</taxon>
    </lineage>
</organism>
<dbReference type="PANTHER" id="PTHR20982">
    <property type="entry name" value="RIBOSOME RECYCLING FACTOR"/>
    <property type="match status" value="1"/>
</dbReference>
<name>A0A8J2SVV6_9STRA</name>
<evidence type="ECO:0000259" key="4">
    <source>
        <dbReference type="Pfam" id="PF01765"/>
    </source>
</evidence>
<dbReference type="SUPFAM" id="SSF55194">
    <property type="entry name" value="Ribosome recycling factor, RRF"/>
    <property type="match status" value="1"/>
</dbReference>
<dbReference type="GO" id="GO:0043023">
    <property type="term" value="F:ribosomal large subunit binding"/>
    <property type="evidence" value="ECO:0007669"/>
    <property type="project" value="TreeGrafter"/>
</dbReference>
<comment type="similarity">
    <text evidence="1">Belongs to the RRF family.</text>
</comment>
<feature type="compositionally biased region" description="Basic and acidic residues" evidence="3">
    <location>
        <begin position="212"/>
        <end position="227"/>
    </location>
</feature>
<feature type="compositionally biased region" description="Basic residues" evidence="3">
    <location>
        <begin position="189"/>
        <end position="204"/>
    </location>
</feature>
<dbReference type="PANTHER" id="PTHR20982:SF3">
    <property type="entry name" value="MITOCHONDRIAL RIBOSOME RECYCLING FACTOR PSEUDO 1"/>
    <property type="match status" value="1"/>
</dbReference>
<dbReference type="Gene3D" id="3.30.1360.40">
    <property type="match status" value="1"/>
</dbReference>
<protein>
    <recommendedName>
        <fullName evidence="4">Ribosome recycling factor domain-containing protein</fullName>
    </recommendedName>
</protein>
<dbReference type="Pfam" id="PF01765">
    <property type="entry name" value="RRF"/>
    <property type="match status" value="1"/>
</dbReference>
<evidence type="ECO:0000313" key="6">
    <source>
        <dbReference type="Proteomes" id="UP000789595"/>
    </source>
</evidence>
<proteinExistence type="inferred from homology"/>
<feature type="domain" description="Ribosome recycling factor" evidence="4">
    <location>
        <begin position="83"/>
        <end position="243"/>
    </location>
</feature>
<dbReference type="Gene3D" id="1.10.132.20">
    <property type="entry name" value="Ribosome-recycling factor"/>
    <property type="match status" value="1"/>
</dbReference>
<dbReference type="GO" id="GO:0006412">
    <property type="term" value="P:translation"/>
    <property type="evidence" value="ECO:0007669"/>
    <property type="project" value="UniProtKB-KW"/>
</dbReference>
<gene>
    <name evidence="5" type="ORF">PECAL_4P21850</name>
</gene>
<evidence type="ECO:0000256" key="2">
    <source>
        <dbReference type="ARBA" id="ARBA00022917"/>
    </source>
</evidence>
<dbReference type="EMBL" id="CAKKNE010000004">
    <property type="protein sequence ID" value="CAH0374877.1"/>
    <property type="molecule type" value="Genomic_DNA"/>
</dbReference>
<evidence type="ECO:0000256" key="1">
    <source>
        <dbReference type="ARBA" id="ARBA00005912"/>
    </source>
</evidence>
<dbReference type="GO" id="GO:0005739">
    <property type="term" value="C:mitochondrion"/>
    <property type="evidence" value="ECO:0007669"/>
    <property type="project" value="TreeGrafter"/>
</dbReference>
<dbReference type="InterPro" id="IPR023584">
    <property type="entry name" value="Ribosome_recyc_fac_dom"/>
</dbReference>
<dbReference type="Proteomes" id="UP000789595">
    <property type="component" value="Unassembled WGS sequence"/>
</dbReference>
<evidence type="ECO:0000313" key="5">
    <source>
        <dbReference type="EMBL" id="CAH0374877.1"/>
    </source>
</evidence>
<feature type="region of interest" description="Disordered" evidence="3">
    <location>
        <begin position="185"/>
        <end position="227"/>
    </location>
</feature>
<reference evidence="5" key="1">
    <citation type="submission" date="2021-11" db="EMBL/GenBank/DDBJ databases">
        <authorList>
            <consortium name="Genoscope - CEA"/>
            <person name="William W."/>
        </authorList>
    </citation>
    <scope>NUCLEOTIDE SEQUENCE</scope>
</reference>
<dbReference type="InterPro" id="IPR036191">
    <property type="entry name" value="RRF_sf"/>
</dbReference>
<dbReference type="InterPro" id="IPR002661">
    <property type="entry name" value="Ribosome_recyc_fac"/>
</dbReference>
<keyword evidence="6" id="KW-1185">Reference proteome</keyword>
<accession>A0A8J2SVV6</accession>
<evidence type="ECO:0000256" key="3">
    <source>
        <dbReference type="SAM" id="MobiDB-lite"/>
    </source>
</evidence>
<dbReference type="OrthoDB" id="407355at2759"/>
<sequence length="248" mass="26602">MLLARTARLLQHSTRTAACLQRLQRRPPVVTTVQRSFAKKKKKGKGKQPVEAAPATDDAVDIFAELFDAPLIAGLDKTITQLETTLKTMRGGDVNAELFDACAVEAYGDRQPLATVAHVAVASPTLVRISCFDPQLAPAVAKAVADIEGLSLNPNVSGGDVVVPIPRPSKEQRGALAKAAGAAAEEAKKRARNHRRDAHDRLKKASGGVSEDDVRAKKSAIDEMVDEASKKITKLADEKKKAIETRQD</sequence>